<dbReference type="Proteomes" id="UP000028838">
    <property type="component" value="Unassembled WGS sequence"/>
</dbReference>
<dbReference type="Gene3D" id="3.40.50.300">
    <property type="entry name" value="P-loop containing nucleotide triphosphate hydrolases"/>
    <property type="match status" value="1"/>
</dbReference>
<accession>A0A086JQH7</accession>
<dbReference type="SMART" id="SM00053">
    <property type="entry name" value="DYNc"/>
    <property type="match status" value="1"/>
</dbReference>
<proteinExistence type="predicted"/>
<dbReference type="GO" id="GO:0003924">
    <property type="term" value="F:GTPase activity"/>
    <property type="evidence" value="ECO:0007669"/>
    <property type="project" value="InterPro"/>
</dbReference>
<dbReference type="GO" id="GO:0008017">
    <property type="term" value="F:microtubule binding"/>
    <property type="evidence" value="ECO:0007669"/>
    <property type="project" value="TreeGrafter"/>
</dbReference>
<dbReference type="EMBL" id="AEYH02002815">
    <property type="protein sequence ID" value="KFG34395.1"/>
    <property type="molecule type" value="Genomic_DNA"/>
</dbReference>
<dbReference type="PROSITE" id="PS51718">
    <property type="entry name" value="G_DYNAMIN_2"/>
    <property type="match status" value="1"/>
</dbReference>
<name>A0A086JQH7_TOXGO</name>
<keyword evidence="3" id="KW-0378">Hydrolase</keyword>
<dbReference type="GO" id="GO:0005525">
    <property type="term" value="F:GTP binding"/>
    <property type="evidence" value="ECO:0007669"/>
    <property type="project" value="InterPro"/>
</dbReference>
<dbReference type="GO" id="GO:0005874">
    <property type="term" value="C:microtubule"/>
    <property type="evidence" value="ECO:0007669"/>
    <property type="project" value="TreeGrafter"/>
</dbReference>
<organism evidence="3 4">
    <name type="scientific">Toxoplasma gondii FOU</name>
    <dbReference type="NCBI Taxonomy" id="943167"/>
    <lineage>
        <taxon>Eukaryota</taxon>
        <taxon>Sar</taxon>
        <taxon>Alveolata</taxon>
        <taxon>Apicomplexa</taxon>
        <taxon>Conoidasida</taxon>
        <taxon>Coccidia</taxon>
        <taxon>Eucoccidiorida</taxon>
        <taxon>Eimeriorina</taxon>
        <taxon>Sarcocystidae</taxon>
        <taxon>Toxoplasma</taxon>
    </lineage>
</organism>
<evidence type="ECO:0000313" key="4">
    <source>
        <dbReference type="Proteomes" id="UP000028838"/>
    </source>
</evidence>
<dbReference type="PRINTS" id="PR00195">
    <property type="entry name" value="DYNAMIN"/>
</dbReference>
<protein>
    <submittedName>
        <fullName evidence="3">Dynamin-related protein DRPB</fullName>
        <ecNumber evidence="3">3.6.5.5</ecNumber>
    </submittedName>
</protein>
<dbReference type="SUPFAM" id="SSF52540">
    <property type="entry name" value="P-loop containing nucleoside triphosphate hydrolases"/>
    <property type="match status" value="1"/>
</dbReference>
<sequence>MDGKREDVSARPPAVSAPGDGEKSMTNGVKVESQMYQQLRKLINVVDELRDVGLQQFIQLPRICVVGTQSAGKSSVLEAIVGLDFLPRGDGVVTRRPLELRLVHLSEAEHDLNEAYAVFENDKERKIRDFEQVRQEIDRLTDQVAGKNKGIIDSPIVLTIYATQCPDLSLIDLPGITRVPLKGSDQCEDIEMLTRQMALRYASDPRTIILAVIPANVGE</sequence>
<feature type="domain" description="Dynamin-type G" evidence="2">
    <location>
        <begin position="57"/>
        <end position="219"/>
    </location>
</feature>
<reference evidence="3 4" key="1">
    <citation type="submission" date="2014-07" db="EMBL/GenBank/DDBJ databases">
        <authorList>
            <person name="Sibley D."/>
            <person name="Venepally P."/>
            <person name="Karamycheva S."/>
            <person name="Hadjithomas M."/>
            <person name="Khan A."/>
            <person name="Brunk B."/>
            <person name="Roos D."/>
            <person name="Caler E."/>
            <person name="Lorenzi H."/>
        </authorList>
    </citation>
    <scope>NUCLEOTIDE SEQUENCE [LARGE SCALE GENOMIC DNA]</scope>
    <source>
        <strain evidence="3 4">FOU</strain>
    </source>
</reference>
<evidence type="ECO:0000313" key="3">
    <source>
        <dbReference type="EMBL" id="KFG34395.1"/>
    </source>
</evidence>
<dbReference type="AlphaFoldDB" id="A0A086JQH7"/>
<dbReference type="GO" id="GO:0005737">
    <property type="term" value="C:cytoplasm"/>
    <property type="evidence" value="ECO:0007669"/>
    <property type="project" value="TreeGrafter"/>
</dbReference>
<comment type="caution">
    <text evidence="3">The sequence shown here is derived from an EMBL/GenBank/DDBJ whole genome shotgun (WGS) entry which is preliminary data.</text>
</comment>
<evidence type="ECO:0000259" key="2">
    <source>
        <dbReference type="PROSITE" id="PS51718"/>
    </source>
</evidence>
<dbReference type="EC" id="3.6.5.5" evidence="3"/>
<dbReference type="InterPro" id="IPR030381">
    <property type="entry name" value="G_DYNAMIN_dom"/>
</dbReference>
<dbReference type="CDD" id="cd08771">
    <property type="entry name" value="DLP_1"/>
    <property type="match status" value="1"/>
</dbReference>
<feature type="region of interest" description="Disordered" evidence="1">
    <location>
        <begin position="1"/>
        <end position="26"/>
    </location>
</feature>
<dbReference type="InterPro" id="IPR027417">
    <property type="entry name" value="P-loop_NTPase"/>
</dbReference>
<dbReference type="PANTHER" id="PTHR11566">
    <property type="entry name" value="DYNAMIN"/>
    <property type="match status" value="1"/>
</dbReference>
<evidence type="ECO:0000256" key="1">
    <source>
        <dbReference type="SAM" id="MobiDB-lite"/>
    </source>
</evidence>
<dbReference type="InterPro" id="IPR001401">
    <property type="entry name" value="Dynamin_GTPase"/>
</dbReference>
<dbReference type="InterPro" id="IPR022812">
    <property type="entry name" value="Dynamin"/>
</dbReference>
<dbReference type="GO" id="GO:0016020">
    <property type="term" value="C:membrane"/>
    <property type="evidence" value="ECO:0007669"/>
    <property type="project" value="TreeGrafter"/>
</dbReference>
<dbReference type="PANTHER" id="PTHR11566:SF233">
    <property type="entry name" value="CHROMOSOME UNDETERMINED SCAFFOLD_59, WHOLE GENOME SHOTGUN SEQUENCE"/>
    <property type="match status" value="1"/>
</dbReference>
<dbReference type="Pfam" id="PF00350">
    <property type="entry name" value="Dynamin_N"/>
    <property type="match status" value="1"/>
</dbReference>
<dbReference type="VEuPathDB" id="ToxoDB:TGFOU_321620A"/>
<dbReference type="InterPro" id="IPR045063">
    <property type="entry name" value="Dynamin_N"/>
</dbReference>
<gene>
    <name evidence="3" type="ORF">TGFOU_321620A</name>
</gene>